<dbReference type="Pfam" id="PF03181">
    <property type="entry name" value="BURP"/>
    <property type="match status" value="1"/>
</dbReference>
<dbReference type="AlphaFoldDB" id="A0A2G2ZFN7"/>
<dbReference type="Gramene" id="PHT80819">
    <property type="protein sequence ID" value="PHT80819"/>
    <property type="gene ID" value="T459_13834"/>
</dbReference>
<comment type="caution">
    <text evidence="2">The sequence shown here is derived from an EMBL/GenBank/DDBJ whole genome shotgun (WGS) entry which is preliminary data.</text>
</comment>
<accession>A0A2G2ZFN7</accession>
<reference evidence="2 3" key="2">
    <citation type="journal article" date="2017" name="Genome Biol.">
        <title>New reference genome sequences of hot pepper reveal the massive evolution of plant disease-resistance genes by retroduplication.</title>
        <authorList>
            <person name="Kim S."/>
            <person name="Park J."/>
            <person name="Yeom S.I."/>
            <person name="Kim Y.M."/>
            <person name="Seo E."/>
            <person name="Kim K.T."/>
            <person name="Kim M.S."/>
            <person name="Lee J.M."/>
            <person name="Cheong K."/>
            <person name="Shin H.S."/>
            <person name="Kim S.B."/>
            <person name="Han K."/>
            <person name="Lee J."/>
            <person name="Park M."/>
            <person name="Lee H.A."/>
            <person name="Lee H.Y."/>
            <person name="Lee Y."/>
            <person name="Oh S."/>
            <person name="Lee J.H."/>
            <person name="Choi E."/>
            <person name="Choi E."/>
            <person name="Lee S.E."/>
            <person name="Jeon J."/>
            <person name="Kim H."/>
            <person name="Choi G."/>
            <person name="Song H."/>
            <person name="Lee J."/>
            <person name="Lee S.C."/>
            <person name="Kwon J.K."/>
            <person name="Lee H.Y."/>
            <person name="Koo N."/>
            <person name="Hong Y."/>
            <person name="Kim R.W."/>
            <person name="Kang W.H."/>
            <person name="Huh J.H."/>
            <person name="Kang B.C."/>
            <person name="Yang T.J."/>
            <person name="Lee Y.H."/>
            <person name="Bennetzen J.L."/>
            <person name="Choi D."/>
        </authorList>
    </citation>
    <scope>NUCLEOTIDE SEQUENCE [LARGE SCALE GENOMIC DNA]</scope>
    <source>
        <strain evidence="3">cv. CM334</strain>
    </source>
</reference>
<keyword evidence="3" id="KW-1185">Reference proteome</keyword>
<protein>
    <recommendedName>
        <fullName evidence="1">BURP domain-containing protein</fullName>
    </recommendedName>
</protein>
<dbReference type="Proteomes" id="UP000222542">
    <property type="component" value="Unassembled WGS sequence"/>
</dbReference>
<dbReference type="OMA" id="CHIAPCA"/>
<dbReference type="PROSITE" id="PS51277">
    <property type="entry name" value="BURP"/>
    <property type="match status" value="1"/>
</dbReference>
<organism evidence="2 3">
    <name type="scientific">Capsicum annuum</name>
    <name type="common">Capsicum pepper</name>
    <dbReference type="NCBI Taxonomy" id="4072"/>
    <lineage>
        <taxon>Eukaryota</taxon>
        <taxon>Viridiplantae</taxon>
        <taxon>Streptophyta</taxon>
        <taxon>Embryophyta</taxon>
        <taxon>Tracheophyta</taxon>
        <taxon>Spermatophyta</taxon>
        <taxon>Magnoliopsida</taxon>
        <taxon>eudicotyledons</taxon>
        <taxon>Gunneridae</taxon>
        <taxon>Pentapetalae</taxon>
        <taxon>asterids</taxon>
        <taxon>lamiids</taxon>
        <taxon>Solanales</taxon>
        <taxon>Solanaceae</taxon>
        <taxon>Solanoideae</taxon>
        <taxon>Capsiceae</taxon>
        <taxon>Capsicum</taxon>
    </lineage>
</organism>
<dbReference type="EMBL" id="AYRZ02000005">
    <property type="protein sequence ID" value="PHT80819.1"/>
    <property type="molecule type" value="Genomic_DNA"/>
</dbReference>
<evidence type="ECO:0000313" key="2">
    <source>
        <dbReference type="EMBL" id="PHT80819.1"/>
    </source>
</evidence>
<sequence length="106" mass="11905">MLDFFQGIMGEKTQIKALSTIANFSVEHSITPVQNYTISDVPQEVAAPKMVACHIAPCAYPIFYCHHTVGDERKVFKVSLRNEANGDRVEATWIPLNGIHLMLLFK</sequence>
<proteinExistence type="predicted"/>
<gene>
    <name evidence="2" type="ORF">T459_13834</name>
</gene>
<dbReference type="InterPro" id="IPR044816">
    <property type="entry name" value="BURP"/>
</dbReference>
<evidence type="ECO:0000259" key="1">
    <source>
        <dbReference type="PROSITE" id="PS51277"/>
    </source>
</evidence>
<dbReference type="InterPro" id="IPR004873">
    <property type="entry name" value="BURP_dom"/>
</dbReference>
<feature type="domain" description="BURP" evidence="1">
    <location>
        <begin position="1"/>
        <end position="106"/>
    </location>
</feature>
<dbReference type="PANTHER" id="PTHR31236">
    <property type="entry name" value="BURP DOMAIN PROTEIN USPL1-LIKE"/>
    <property type="match status" value="1"/>
</dbReference>
<dbReference type="PANTHER" id="PTHR31236:SF68">
    <property type="entry name" value="BURP DOMAIN-CONTAINING PROTEIN"/>
    <property type="match status" value="1"/>
</dbReference>
<reference evidence="2 3" key="1">
    <citation type="journal article" date="2014" name="Nat. Genet.">
        <title>Genome sequence of the hot pepper provides insights into the evolution of pungency in Capsicum species.</title>
        <authorList>
            <person name="Kim S."/>
            <person name="Park M."/>
            <person name="Yeom S.I."/>
            <person name="Kim Y.M."/>
            <person name="Lee J.M."/>
            <person name="Lee H.A."/>
            <person name="Seo E."/>
            <person name="Choi J."/>
            <person name="Cheong K."/>
            <person name="Kim K.T."/>
            <person name="Jung K."/>
            <person name="Lee G.W."/>
            <person name="Oh S.K."/>
            <person name="Bae C."/>
            <person name="Kim S.B."/>
            <person name="Lee H.Y."/>
            <person name="Kim S.Y."/>
            <person name="Kim M.S."/>
            <person name="Kang B.C."/>
            <person name="Jo Y.D."/>
            <person name="Yang H.B."/>
            <person name="Jeong H.J."/>
            <person name="Kang W.H."/>
            <person name="Kwon J.K."/>
            <person name="Shin C."/>
            <person name="Lim J.Y."/>
            <person name="Park J.H."/>
            <person name="Huh J.H."/>
            <person name="Kim J.S."/>
            <person name="Kim B.D."/>
            <person name="Cohen O."/>
            <person name="Paran I."/>
            <person name="Suh M.C."/>
            <person name="Lee S.B."/>
            <person name="Kim Y.K."/>
            <person name="Shin Y."/>
            <person name="Noh S.J."/>
            <person name="Park J."/>
            <person name="Seo Y.S."/>
            <person name="Kwon S.Y."/>
            <person name="Kim H.A."/>
            <person name="Park J.M."/>
            <person name="Kim H.J."/>
            <person name="Choi S.B."/>
            <person name="Bosland P.W."/>
            <person name="Reeves G."/>
            <person name="Jo S.H."/>
            <person name="Lee B.W."/>
            <person name="Cho H.T."/>
            <person name="Choi H.S."/>
            <person name="Lee M.S."/>
            <person name="Yu Y."/>
            <person name="Do Choi Y."/>
            <person name="Park B.S."/>
            <person name="van Deynze A."/>
            <person name="Ashrafi H."/>
            <person name="Hill T."/>
            <person name="Kim W.T."/>
            <person name="Pai H.S."/>
            <person name="Ahn H.K."/>
            <person name="Yeam I."/>
            <person name="Giovannoni J.J."/>
            <person name="Rose J.K."/>
            <person name="Sorensen I."/>
            <person name="Lee S.J."/>
            <person name="Kim R.W."/>
            <person name="Choi I.Y."/>
            <person name="Choi B.S."/>
            <person name="Lim J.S."/>
            <person name="Lee Y.H."/>
            <person name="Choi D."/>
        </authorList>
    </citation>
    <scope>NUCLEOTIDE SEQUENCE [LARGE SCALE GENOMIC DNA]</scope>
    <source>
        <strain evidence="3">cv. CM334</strain>
    </source>
</reference>
<name>A0A2G2ZFN7_CAPAN</name>
<evidence type="ECO:0000313" key="3">
    <source>
        <dbReference type="Proteomes" id="UP000222542"/>
    </source>
</evidence>